<keyword evidence="1" id="KW-0862">Zinc</keyword>
<dbReference type="PROSITE" id="PS50158">
    <property type="entry name" value="ZF_CCHC"/>
    <property type="match status" value="1"/>
</dbReference>
<feature type="domain" description="CCHC-type" evidence="2">
    <location>
        <begin position="129"/>
        <end position="144"/>
    </location>
</feature>
<protein>
    <submittedName>
        <fullName evidence="3">Putative transcription factor interactor and regulator CCHC(Zn) family</fullName>
    </submittedName>
</protein>
<dbReference type="Gramene" id="rna32367">
    <property type="protein sequence ID" value="RHN56902.1"/>
    <property type="gene ID" value="gene32367"/>
</dbReference>
<organism evidence="3">
    <name type="scientific">Medicago truncatula</name>
    <name type="common">Barrel medic</name>
    <name type="synonym">Medicago tribuloides</name>
    <dbReference type="NCBI Taxonomy" id="3880"/>
    <lineage>
        <taxon>Eukaryota</taxon>
        <taxon>Viridiplantae</taxon>
        <taxon>Streptophyta</taxon>
        <taxon>Embryophyta</taxon>
        <taxon>Tracheophyta</taxon>
        <taxon>Spermatophyta</taxon>
        <taxon>Magnoliopsida</taxon>
        <taxon>eudicotyledons</taxon>
        <taxon>Gunneridae</taxon>
        <taxon>Pentapetalae</taxon>
        <taxon>rosids</taxon>
        <taxon>fabids</taxon>
        <taxon>Fabales</taxon>
        <taxon>Fabaceae</taxon>
        <taxon>Papilionoideae</taxon>
        <taxon>50 kb inversion clade</taxon>
        <taxon>NPAAA clade</taxon>
        <taxon>Hologalegina</taxon>
        <taxon>IRL clade</taxon>
        <taxon>Trifolieae</taxon>
        <taxon>Medicago</taxon>
    </lineage>
</organism>
<dbReference type="SUPFAM" id="SSF57756">
    <property type="entry name" value="Retrovirus zinc finger-like domains"/>
    <property type="match status" value="1"/>
</dbReference>
<proteinExistence type="predicted"/>
<dbReference type="PANTHER" id="PTHR31286">
    <property type="entry name" value="GLYCINE-RICH CELL WALL STRUCTURAL PROTEIN 1.8-LIKE"/>
    <property type="match status" value="1"/>
</dbReference>
<dbReference type="GO" id="GO:0003676">
    <property type="term" value="F:nucleic acid binding"/>
    <property type="evidence" value="ECO:0007669"/>
    <property type="project" value="InterPro"/>
</dbReference>
<keyword evidence="1" id="KW-0479">Metal-binding</keyword>
<dbReference type="GO" id="GO:0008270">
    <property type="term" value="F:zinc ion binding"/>
    <property type="evidence" value="ECO:0007669"/>
    <property type="project" value="UniProtKB-KW"/>
</dbReference>
<evidence type="ECO:0000259" key="2">
    <source>
        <dbReference type="PROSITE" id="PS50158"/>
    </source>
</evidence>
<dbReference type="InterPro" id="IPR040256">
    <property type="entry name" value="At4g02000-like"/>
</dbReference>
<accession>A0A396HU84</accession>
<dbReference type="InterPro" id="IPR001878">
    <property type="entry name" value="Znf_CCHC"/>
</dbReference>
<gene>
    <name evidence="3" type="ORF">MtrunA17_Chr5g0434491</name>
</gene>
<keyword evidence="1" id="KW-0863">Zinc-finger</keyword>
<dbReference type="InterPro" id="IPR025836">
    <property type="entry name" value="Zn_knuckle_CX2CX4HX4C"/>
</dbReference>
<dbReference type="Proteomes" id="UP000265566">
    <property type="component" value="Chromosome 5"/>
</dbReference>
<name>A0A396HU84_MEDTR</name>
<evidence type="ECO:0000256" key="1">
    <source>
        <dbReference type="PROSITE-ProRule" id="PRU00047"/>
    </source>
</evidence>
<dbReference type="EMBL" id="PSQE01000005">
    <property type="protein sequence ID" value="RHN56902.1"/>
    <property type="molecule type" value="Genomic_DNA"/>
</dbReference>
<evidence type="ECO:0000313" key="3">
    <source>
        <dbReference type="EMBL" id="RHN56902.1"/>
    </source>
</evidence>
<dbReference type="AlphaFoldDB" id="A0A396HU84"/>
<comment type="caution">
    <text evidence="3">The sequence shown here is derived from an EMBL/GenBank/DDBJ whole genome shotgun (WGS) entry which is preliminary data.</text>
</comment>
<dbReference type="PANTHER" id="PTHR31286:SF99">
    <property type="entry name" value="DUF4283 DOMAIN-CONTAINING PROTEIN"/>
    <property type="match status" value="1"/>
</dbReference>
<reference evidence="3" key="1">
    <citation type="journal article" date="2018" name="Nat. Plants">
        <title>Whole-genome landscape of Medicago truncatula symbiotic genes.</title>
        <authorList>
            <person name="Pecrix Y."/>
            <person name="Gamas P."/>
            <person name="Carrere S."/>
        </authorList>
    </citation>
    <scope>NUCLEOTIDE SEQUENCE</scope>
    <source>
        <tissue evidence="3">Leaves</tissue>
    </source>
</reference>
<dbReference type="InterPro" id="IPR036875">
    <property type="entry name" value="Znf_CCHC_sf"/>
</dbReference>
<dbReference type="Pfam" id="PF14392">
    <property type="entry name" value="zf-CCHC_4"/>
    <property type="match status" value="1"/>
</dbReference>
<sequence length="322" mass="36578">MFQFFNYADMERVTQQGPWLFDSYPLIWSKVSDGKDPFTMPIDSIELWMQVHNLPFGFMTETMGILLGNHVGKLVKYDHDNNYGNWRRYMRLRVSLSAKEPLKKSFEFVLEDGAVIRVNFRYEKPGNFCYECGLIGHTDGSCPKRFEKGFVEGQQQWGPYLRSDYVGPEGGMIENPWLHDGRNRGRRGSGRAAECSNVHRVFGRIKIGRDMITRGLVFYRHIGALYDSNEWVRFNVESVSHTPDAAPPNGSGTILNSSVQIAGPTTRETQLVEGDEARIARLIQEARLKNPVMIETAMNNPLGSEQNVLEHQPISQLAASLA</sequence>